<feature type="transmembrane region" description="Helical" evidence="1">
    <location>
        <begin position="61"/>
        <end position="84"/>
    </location>
</feature>
<name>A0AAD8YSS1_9TELE</name>
<evidence type="ECO:0000256" key="1">
    <source>
        <dbReference type="SAM" id="Phobius"/>
    </source>
</evidence>
<reference evidence="2" key="1">
    <citation type="submission" date="2023-03" db="EMBL/GenBank/DDBJ databases">
        <title>Electrophorus voltai genome.</title>
        <authorList>
            <person name="Bian C."/>
        </authorList>
    </citation>
    <scope>NUCLEOTIDE SEQUENCE</scope>
    <source>
        <strain evidence="2">CB-2022</strain>
        <tissue evidence="2">Muscle</tissue>
    </source>
</reference>
<accession>A0AAD8YSS1</accession>
<gene>
    <name evidence="2" type="ORF">P4O66_019040</name>
</gene>
<keyword evidence="1" id="KW-0472">Membrane</keyword>
<organism evidence="2 3">
    <name type="scientific">Electrophorus voltai</name>
    <dbReference type="NCBI Taxonomy" id="2609070"/>
    <lineage>
        <taxon>Eukaryota</taxon>
        <taxon>Metazoa</taxon>
        <taxon>Chordata</taxon>
        <taxon>Craniata</taxon>
        <taxon>Vertebrata</taxon>
        <taxon>Euteleostomi</taxon>
        <taxon>Actinopterygii</taxon>
        <taxon>Neopterygii</taxon>
        <taxon>Teleostei</taxon>
        <taxon>Ostariophysi</taxon>
        <taxon>Gymnotiformes</taxon>
        <taxon>Gymnotoidei</taxon>
        <taxon>Gymnotidae</taxon>
        <taxon>Electrophorus</taxon>
    </lineage>
</organism>
<evidence type="ECO:0000313" key="2">
    <source>
        <dbReference type="EMBL" id="KAK1785684.1"/>
    </source>
</evidence>
<keyword evidence="1" id="KW-0812">Transmembrane</keyword>
<sequence length="177" mass="19226">SCGEAVMEKQSCSPGLTWDPLVKDCTTLDTLEKPQLPVNADFQEARSPRSPAGSWSQLNPTMWVCVGVVMCNTLLALLLWFFIYRRLGHNTGKRNPDSPAGCDQNGTLLRPPLLRVKGDPPASCPHTNGRIQEVSICEMGQGWDTCTGRVEHGIPLPATELGDSALVTTKTVQPVEV</sequence>
<keyword evidence="3" id="KW-1185">Reference proteome</keyword>
<keyword evidence="1" id="KW-1133">Transmembrane helix</keyword>
<dbReference type="EMBL" id="JAROKS010000026">
    <property type="protein sequence ID" value="KAK1785684.1"/>
    <property type="molecule type" value="Genomic_DNA"/>
</dbReference>
<protein>
    <submittedName>
        <fullName evidence="2">Uncharacterized protein</fullName>
    </submittedName>
</protein>
<evidence type="ECO:0000313" key="3">
    <source>
        <dbReference type="Proteomes" id="UP001239994"/>
    </source>
</evidence>
<comment type="caution">
    <text evidence="2">The sequence shown here is derived from an EMBL/GenBank/DDBJ whole genome shotgun (WGS) entry which is preliminary data.</text>
</comment>
<dbReference type="Proteomes" id="UP001239994">
    <property type="component" value="Unassembled WGS sequence"/>
</dbReference>
<dbReference type="AlphaFoldDB" id="A0AAD8YSS1"/>
<proteinExistence type="predicted"/>
<feature type="non-terminal residue" evidence="2">
    <location>
        <position position="1"/>
    </location>
</feature>